<accession>A3VG19</accession>
<dbReference type="STRING" id="314271.RB2654_06784"/>
<gene>
    <name evidence="1" type="ORF">RB2654_06784</name>
</gene>
<dbReference type="AlphaFoldDB" id="A3VG19"/>
<reference evidence="1 2" key="1">
    <citation type="journal article" date="2010" name="J. Bacteriol.">
        <title>Genome sequences of Pelagibaca bermudensis HTCC2601T and Maritimibacter alkaliphilus HTCC2654T, the type strains of two marine Roseobacter genera.</title>
        <authorList>
            <person name="Thrash J.C."/>
            <person name="Cho J.C."/>
            <person name="Ferriera S."/>
            <person name="Johnson J."/>
            <person name="Vergin K.L."/>
            <person name="Giovannoni S.J."/>
        </authorList>
    </citation>
    <scope>NUCLEOTIDE SEQUENCE [LARGE SCALE GENOMIC DNA]</scope>
    <source>
        <strain evidence="1 2">HTCC2654</strain>
    </source>
</reference>
<proteinExistence type="predicted"/>
<evidence type="ECO:0000313" key="2">
    <source>
        <dbReference type="Proteomes" id="UP000002931"/>
    </source>
</evidence>
<keyword evidence="2" id="KW-1185">Reference proteome</keyword>
<dbReference type="Gene3D" id="3.40.50.720">
    <property type="entry name" value="NAD(P)-binding Rossmann-like Domain"/>
    <property type="match status" value="1"/>
</dbReference>
<dbReference type="InterPro" id="IPR036291">
    <property type="entry name" value="NAD(P)-bd_dom_sf"/>
</dbReference>
<organism evidence="1 2">
    <name type="scientific">Maritimibacter alkaliphilus HTCC2654</name>
    <dbReference type="NCBI Taxonomy" id="314271"/>
    <lineage>
        <taxon>Bacteria</taxon>
        <taxon>Pseudomonadati</taxon>
        <taxon>Pseudomonadota</taxon>
        <taxon>Alphaproteobacteria</taxon>
        <taxon>Rhodobacterales</taxon>
        <taxon>Roseobacteraceae</taxon>
        <taxon>Maritimibacter</taxon>
    </lineage>
</organism>
<dbReference type="HOGENOM" id="CLU_815863_0_0_5"/>
<dbReference type="RefSeq" id="WP_008329978.1">
    <property type="nucleotide sequence ID" value="NZ_CH902578.1"/>
</dbReference>
<name>A3VG19_9RHOB</name>
<sequence length="340" mass="36711">MTPKIAIVGAGTRVRSTVLPAILALGDMVELAGIHSRKPRAVPLPDGSEVQTITSLEAKHFDGVDIVIVAVKPAAIRNVLDALNAVPGKKTMSVVMDTPPLRLSDLVKSRMFRGFKSVIVGEDWIKLSPILAIRDLVASGAIGDPKRITLDRMSYRYHGLATLRALAGSRWFRSMKATTKNGKAAYDIVTGNGVRCVTIMPRDYGNGVISVSGTTGWVSNDPGFDGEGTGHVLGFPQDPSGWYQPTTLDGTPLPSDPVEDHMASLPLAYLEDPSMINRLKIRGYARLIEDLIAGKVEYDITDGLYDFVVTTVVERLKRFRDFGAGGGQTSLLRAVLARRG</sequence>
<dbReference type="EMBL" id="AAMT01000007">
    <property type="protein sequence ID" value="EAQ12795.1"/>
    <property type="molecule type" value="Genomic_DNA"/>
</dbReference>
<protein>
    <submittedName>
        <fullName evidence="1">Uncharacterized protein</fullName>
    </submittedName>
</protein>
<dbReference type="SUPFAM" id="SSF51735">
    <property type="entry name" value="NAD(P)-binding Rossmann-fold domains"/>
    <property type="match status" value="1"/>
</dbReference>
<dbReference type="OrthoDB" id="9772350at2"/>
<evidence type="ECO:0000313" key="1">
    <source>
        <dbReference type="EMBL" id="EAQ12795.1"/>
    </source>
</evidence>
<comment type="caution">
    <text evidence="1">The sequence shown here is derived from an EMBL/GenBank/DDBJ whole genome shotgun (WGS) entry which is preliminary data.</text>
</comment>
<dbReference type="Proteomes" id="UP000002931">
    <property type="component" value="Unassembled WGS sequence"/>
</dbReference>